<sequence>MKEDTKKFLKDLMSGGYKASAIGLSLVLAIIIGGGLGYWLYSVTGHVYWFYIGLILGIIAGFRNLYIMGKQYEEDTKDK</sequence>
<dbReference type="Pfam" id="PF09527">
    <property type="entry name" value="ATPase_gene1"/>
    <property type="match status" value="1"/>
</dbReference>
<keyword evidence="1" id="KW-1133">Transmembrane helix</keyword>
<keyword evidence="1" id="KW-0472">Membrane</keyword>
<organism evidence="2">
    <name type="scientific">Desulfobacca acetoxidans</name>
    <dbReference type="NCBI Taxonomy" id="60893"/>
    <lineage>
        <taxon>Bacteria</taxon>
        <taxon>Pseudomonadati</taxon>
        <taxon>Thermodesulfobacteriota</taxon>
        <taxon>Desulfobaccia</taxon>
        <taxon>Desulfobaccales</taxon>
        <taxon>Desulfobaccaceae</taxon>
        <taxon>Desulfobacca</taxon>
    </lineage>
</organism>
<proteinExistence type="predicted"/>
<dbReference type="AlphaFoldDB" id="A0A7V6A1P5"/>
<comment type="caution">
    <text evidence="2">The sequence shown here is derived from an EMBL/GenBank/DDBJ whole genome shotgun (WGS) entry which is preliminary data.</text>
</comment>
<evidence type="ECO:0000313" key="2">
    <source>
        <dbReference type="EMBL" id="HHS28428.1"/>
    </source>
</evidence>
<reference evidence="2" key="1">
    <citation type="journal article" date="2020" name="mSystems">
        <title>Genome- and Community-Level Interaction Insights into Carbon Utilization and Element Cycling Functions of Hydrothermarchaeota in Hydrothermal Sediment.</title>
        <authorList>
            <person name="Zhou Z."/>
            <person name="Liu Y."/>
            <person name="Xu W."/>
            <person name="Pan J."/>
            <person name="Luo Z.H."/>
            <person name="Li M."/>
        </authorList>
    </citation>
    <scope>NUCLEOTIDE SEQUENCE [LARGE SCALE GENOMIC DNA]</scope>
    <source>
        <strain evidence="2">SpSt-767</strain>
    </source>
</reference>
<evidence type="ECO:0000256" key="1">
    <source>
        <dbReference type="SAM" id="Phobius"/>
    </source>
</evidence>
<feature type="transmembrane region" description="Helical" evidence="1">
    <location>
        <begin position="21"/>
        <end position="41"/>
    </location>
</feature>
<name>A0A7V6A1P5_9BACT</name>
<dbReference type="EMBL" id="DTGR01000028">
    <property type="protein sequence ID" value="HHS28428.1"/>
    <property type="molecule type" value="Genomic_DNA"/>
</dbReference>
<dbReference type="InterPro" id="IPR032820">
    <property type="entry name" value="ATPase_put"/>
</dbReference>
<accession>A0A7V6A1P5</accession>
<keyword evidence="1" id="KW-0812">Transmembrane</keyword>
<feature type="transmembrane region" description="Helical" evidence="1">
    <location>
        <begin position="47"/>
        <end position="66"/>
    </location>
</feature>
<protein>
    <submittedName>
        <fullName evidence="2">AtpZ/AtpI family protein</fullName>
    </submittedName>
</protein>
<gene>
    <name evidence="2" type="ORF">ENV52_01840</name>
</gene>